<accession>A0A1R3HSR5</accession>
<gene>
    <name evidence="4" type="ORF">CCACVL1_17364</name>
</gene>
<keyword evidence="1" id="KW-0805">Transcription regulation</keyword>
<dbReference type="GO" id="GO:0006355">
    <property type="term" value="P:regulation of DNA-templated transcription"/>
    <property type="evidence" value="ECO:0007669"/>
    <property type="project" value="InterPro"/>
</dbReference>
<dbReference type="OrthoDB" id="1000815at2759"/>
<evidence type="ECO:0000256" key="1">
    <source>
        <dbReference type="ARBA" id="ARBA00023015"/>
    </source>
</evidence>
<sequence length="126" mass="14408">MRIQKTLKSSLKKAQGKYSTSRRARNIARKRVVHARSCSNINNKRRRSFVKGCSKQQKVSDKLEALKSLIPHRVENGSSSGVDDDEIVKTEQLFQETADYIVVLKTQVFVLQKLIEIYDGSKNVKQ</sequence>
<keyword evidence="2" id="KW-0804">Transcription</keyword>
<dbReference type="PANTHER" id="PTHR33124:SF57">
    <property type="entry name" value="TRANSCRIPTION FACTOR UPBEAT-LIKE PROTEIN"/>
    <property type="match status" value="1"/>
</dbReference>
<dbReference type="InterPro" id="IPR044660">
    <property type="entry name" value="IBH1-like"/>
</dbReference>
<reference evidence="4 5" key="1">
    <citation type="submission" date="2013-09" db="EMBL/GenBank/DDBJ databases">
        <title>Corchorus capsularis genome sequencing.</title>
        <authorList>
            <person name="Alam M."/>
            <person name="Haque M.S."/>
            <person name="Islam M.S."/>
            <person name="Emdad E.M."/>
            <person name="Islam M.M."/>
            <person name="Ahmed B."/>
            <person name="Halim A."/>
            <person name="Hossen Q.M.M."/>
            <person name="Hossain M.Z."/>
            <person name="Ahmed R."/>
            <person name="Khan M.M."/>
            <person name="Islam R."/>
            <person name="Rashid M.M."/>
            <person name="Khan S.A."/>
            <person name="Rahman M.S."/>
            <person name="Alam M."/>
        </authorList>
    </citation>
    <scope>NUCLEOTIDE SEQUENCE [LARGE SCALE GENOMIC DNA]</scope>
    <source>
        <strain evidence="5">cv. CVL-1</strain>
        <tissue evidence="4">Whole seedling</tissue>
    </source>
</reference>
<dbReference type="PANTHER" id="PTHR33124">
    <property type="entry name" value="TRANSCRIPTION FACTOR IBH1-LIKE 1"/>
    <property type="match status" value="1"/>
</dbReference>
<evidence type="ECO:0008006" key="6">
    <source>
        <dbReference type="Google" id="ProtNLM"/>
    </source>
</evidence>
<evidence type="ECO:0000256" key="3">
    <source>
        <dbReference type="SAM" id="MobiDB-lite"/>
    </source>
</evidence>
<evidence type="ECO:0000313" key="5">
    <source>
        <dbReference type="Proteomes" id="UP000188268"/>
    </source>
</evidence>
<evidence type="ECO:0000313" key="4">
    <source>
        <dbReference type="EMBL" id="OMO73250.1"/>
    </source>
</evidence>
<dbReference type="AlphaFoldDB" id="A0A1R3HSR5"/>
<feature type="compositionally biased region" description="Basic residues" evidence="3">
    <location>
        <begin position="10"/>
        <end position="26"/>
    </location>
</feature>
<protein>
    <recommendedName>
        <fullName evidence="6">BHLH domain-containing protein</fullName>
    </recommendedName>
</protein>
<name>A0A1R3HSR5_COCAP</name>
<dbReference type="Gramene" id="OMO73250">
    <property type="protein sequence ID" value="OMO73250"/>
    <property type="gene ID" value="CCACVL1_17364"/>
</dbReference>
<feature type="region of interest" description="Disordered" evidence="3">
    <location>
        <begin position="1"/>
        <end position="26"/>
    </location>
</feature>
<keyword evidence="5" id="KW-1185">Reference proteome</keyword>
<dbReference type="EMBL" id="AWWV01011254">
    <property type="protein sequence ID" value="OMO73250.1"/>
    <property type="molecule type" value="Genomic_DNA"/>
</dbReference>
<evidence type="ECO:0000256" key="2">
    <source>
        <dbReference type="ARBA" id="ARBA00023163"/>
    </source>
</evidence>
<dbReference type="Proteomes" id="UP000188268">
    <property type="component" value="Unassembled WGS sequence"/>
</dbReference>
<dbReference type="OMA" id="SNNEMQH"/>
<proteinExistence type="predicted"/>
<organism evidence="4 5">
    <name type="scientific">Corchorus capsularis</name>
    <name type="common">Jute</name>
    <dbReference type="NCBI Taxonomy" id="210143"/>
    <lineage>
        <taxon>Eukaryota</taxon>
        <taxon>Viridiplantae</taxon>
        <taxon>Streptophyta</taxon>
        <taxon>Embryophyta</taxon>
        <taxon>Tracheophyta</taxon>
        <taxon>Spermatophyta</taxon>
        <taxon>Magnoliopsida</taxon>
        <taxon>eudicotyledons</taxon>
        <taxon>Gunneridae</taxon>
        <taxon>Pentapetalae</taxon>
        <taxon>rosids</taxon>
        <taxon>malvids</taxon>
        <taxon>Malvales</taxon>
        <taxon>Malvaceae</taxon>
        <taxon>Grewioideae</taxon>
        <taxon>Apeibeae</taxon>
        <taxon>Corchorus</taxon>
    </lineage>
</organism>
<comment type="caution">
    <text evidence="4">The sequence shown here is derived from an EMBL/GenBank/DDBJ whole genome shotgun (WGS) entry which is preliminary data.</text>
</comment>